<dbReference type="PROSITE" id="PS51257">
    <property type="entry name" value="PROKAR_LIPOPROTEIN"/>
    <property type="match status" value="1"/>
</dbReference>
<dbReference type="GO" id="GO:0042597">
    <property type="term" value="C:periplasmic space"/>
    <property type="evidence" value="ECO:0007669"/>
    <property type="project" value="UniProtKB-SubCell"/>
</dbReference>
<dbReference type="GO" id="GO:0044780">
    <property type="term" value="P:bacterial-type flagellum assembly"/>
    <property type="evidence" value="ECO:0007669"/>
    <property type="project" value="InterPro"/>
</dbReference>
<keyword evidence="3 4" id="KW-0574">Periplasm</keyword>
<gene>
    <name evidence="6" type="primary">flgA</name>
    <name evidence="6" type="ordered locus">RGE_17190</name>
</gene>
<dbReference type="HOGENOM" id="CLU_070510_2_1_4"/>
<keyword evidence="6" id="KW-0966">Cell projection</keyword>
<dbReference type="STRING" id="983917.RGE_17190"/>
<keyword evidence="2 4" id="KW-0732">Signal</keyword>
<evidence type="ECO:0000313" key="7">
    <source>
        <dbReference type="Proteomes" id="UP000007883"/>
    </source>
</evidence>
<accession>I0HPX3</accession>
<dbReference type="Proteomes" id="UP000007883">
    <property type="component" value="Chromosome"/>
</dbReference>
<feature type="domain" description="SAF" evidence="5">
    <location>
        <begin position="115"/>
        <end position="177"/>
    </location>
</feature>
<organism evidence="6 7">
    <name type="scientific">Rubrivivax gelatinosus (strain NBRC 100245 / IL144)</name>
    <dbReference type="NCBI Taxonomy" id="983917"/>
    <lineage>
        <taxon>Bacteria</taxon>
        <taxon>Pseudomonadati</taxon>
        <taxon>Pseudomonadota</taxon>
        <taxon>Betaproteobacteria</taxon>
        <taxon>Burkholderiales</taxon>
        <taxon>Sphaerotilaceae</taxon>
        <taxon>Rubrivivax</taxon>
    </lineage>
</organism>
<protein>
    <recommendedName>
        <fullName evidence="4">Flagella basal body P-ring formation protein FlgA</fullName>
    </recommendedName>
</protein>
<dbReference type="PATRIC" id="fig|983917.3.peg.1683"/>
<dbReference type="Gene3D" id="2.30.30.760">
    <property type="match status" value="1"/>
</dbReference>
<keyword evidence="7" id="KW-1185">Reference proteome</keyword>
<dbReference type="CDD" id="cd11614">
    <property type="entry name" value="SAF_CpaB_FlgA_like"/>
    <property type="match status" value="1"/>
</dbReference>
<dbReference type="EMBL" id="AP012320">
    <property type="protein sequence ID" value="BAL95060.1"/>
    <property type="molecule type" value="Genomic_DNA"/>
</dbReference>
<dbReference type="InterPro" id="IPR041231">
    <property type="entry name" value="FlgA_N"/>
</dbReference>
<reference evidence="6 7" key="1">
    <citation type="journal article" date="2012" name="J. Bacteriol.">
        <title>Complete genome sequence of phototrophic betaproteobacterium Rubrivivax gelatinosus IL144.</title>
        <authorList>
            <person name="Nagashima S."/>
            <person name="Kamimura A."/>
            <person name="Shimizu T."/>
            <person name="Nakamura-isaki S."/>
            <person name="Aono E."/>
            <person name="Sakamoto K."/>
            <person name="Ichikawa N."/>
            <person name="Nakazawa H."/>
            <person name="Sekine M."/>
            <person name="Yamazaki S."/>
            <person name="Fujita N."/>
            <person name="Shimada K."/>
            <person name="Hanada S."/>
            <person name="Nagashima K.V.P."/>
        </authorList>
    </citation>
    <scope>NUCLEOTIDE SEQUENCE [LARGE SCALE GENOMIC DNA]</scope>
    <source>
        <strain evidence="7">NBRC 100245 / IL144</strain>
    </source>
</reference>
<dbReference type="NCBIfam" id="TIGR03170">
    <property type="entry name" value="flgA_cterm"/>
    <property type="match status" value="1"/>
</dbReference>
<comment type="subcellular location">
    <subcellularLocation>
        <location evidence="1 4">Periplasm</location>
    </subcellularLocation>
</comment>
<dbReference type="PANTHER" id="PTHR36307:SF1">
    <property type="entry name" value="FLAGELLA BASAL BODY P-RING FORMATION PROTEIN FLGA"/>
    <property type="match status" value="1"/>
</dbReference>
<dbReference type="Pfam" id="PF17656">
    <property type="entry name" value="ChapFlgA_N"/>
    <property type="match status" value="1"/>
</dbReference>
<keyword evidence="4" id="KW-1005">Bacterial flagellum biogenesis</keyword>
<feature type="chain" id="PRO_5005134781" description="Flagella basal body P-ring formation protein FlgA" evidence="4">
    <location>
        <begin position="29"/>
        <end position="239"/>
    </location>
</feature>
<dbReference type="InterPro" id="IPR039246">
    <property type="entry name" value="Flagellar_FlgA"/>
</dbReference>
<proteinExistence type="inferred from homology"/>
<dbReference type="AlphaFoldDB" id="I0HPX3"/>
<evidence type="ECO:0000256" key="3">
    <source>
        <dbReference type="ARBA" id="ARBA00022764"/>
    </source>
</evidence>
<comment type="similarity">
    <text evidence="4">Belongs to the FlgA family.</text>
</comment>
<dbReference type="Pfam" id="PF13144">
    <property type="entry name" value="ChapFlgA"/>
    <property type="match status" value="1"/>
</dbReference>
<name>I0HPX3_RUBGI</name>
<dbReference type="InterPro" id="IPR013974">
    <property type="entry name" value="SAF"/>
</dbReference>
<dbReference type="InterPro" id="IPR017585">
    <property type="entry name" value="SAF_FlgA"/>
</dbReference>
<keyword evidence="6" id="KW-0282">Flagellum</keyword>
<keyword evidence="6" id="KW-0969">Cilium</keyword>
<evidence type="ECO:0000259" key="5">
    <source>
        <dbReference type="SMART" id="SM00858"/>
    </source>
</evidence>
<evidence type="ECO:0000256" key="4">
    <source>
        <dbReference type="RuleBase" id="RU362063"/>
    </source>
</evidence>
<dbReference type="KEGG" id="rge:RGE_17190"/>
<dbReference type="eggNOG" id="COG1261">
    <property type="taxonomic scope" value="Bacteria"/>
</dbReference>
<evidence type="ECO:0000313" key="6">
    <source>
        <dbReference type="EMBL" id="BAL95060.1"/>
    </source>
</evidence>
<dbReference type="SMART" id="SM00858">
    <property type="entry name" value="SAF"/>
    <property type="match status" value="1"/>
</dbReference>
<dbReference type="RefSeq" id="WP_014427924.1">
    <property type="nucleotide sequence ID" value="NC_017075.1"/>
</dbReference>
<evidence type="ECO:0000256" key="1">
    <source>
        <dbReference type="ARBA" id="ARBA00004418"/>
    </source>
</evidence>
<sequence length="239" mass="24563">MEKPGSILRRTAGALALAAVAACPAARAEELPAATLQAVRAIAGDAAAALAPAGLRVEVVPGALDPRLKLAPCPRIEPYLPPGVRPWGRARVGLRCQGGAVAWNVYLPVTVKVWGPGVVAVSALAQGTVLAPDQLTLGQVDWAAEATPPLAAVEALAGRTLARNLAAGESLRVDDLKAREWFAAGDAVHIVARGNGFAVSTRGEALTRGIEGRPVRVRTEAGRILTGLPTAEGRVDVTL</sequence>
<feature type="signal peptide" evidence="4">
    <location>
        <begin position="1"/>
        <end position="28"/>
    </location>
</feature>
<comment type="function">
    <text evidence="4">Involved in the assembly process of the P-ring formation. It may associate with FlgF on the rod constituting a structure essential for the P-ring assembly or may act as a modulator protein for the P-ring assembly.</text>
</comment>
<evidence type="ECO:0000256" key="2">
    <source>
        <dbReference type="ARBA" id="ARBA00022729"/>
    </source>
</evidence>
<dbReference type="PANTHER" id="PTHR36307">
    <property type="entry name" value="FLAGELLA BASAL BODY P-RING FORMATION PROTEIN FLGA"/>
    <property type="match status" value="1"/>
</dbReference>